<organism evidence="1 2">
    <name type="scientific">Burkholderia vietnamiensis (strain G4 / LMG 22486)</name>
    <name type="common">Burkholderia cepacia (strain R1808)</name>
    <dbReference type="NCBI Taxonomy" id="269482"/>
    <lineage>
        <taxon>Bacteria</taxon>
        <taxon>Pseudomonadati</taxon>
        <taxon>Pseudomonadota</taxon>
        <taxon>Betaproteobacteria</taxon>
        <taxon>Burkholderiales</taxon>
        <taxon>Burkholderiaceae</taxon>
        <taxon>Burkholderia</taxon>
        <taxon>Burkholderia cepacia complex</taxon>
    </lineage>
</organism>
<proteinExistence type="predicted"/>
<name>A4JW89_BURVG</name>
<evidence type="ECO:0000313" key="1">
    <source>
        <dbReference type="EMBL" id="ABO60542.1"/>
    </source>
</evidence>
<geneLocation type="plasmid" evidence="1 2">
    <name>pBVIE05</name>
</geneLocation>
<dbReference type="KEGG" id="bvi:Bcep1808_7672"/>
<dbReference type="Proteomes" id="UP000002287">
    <property type="component" value="Plasmid pBVIE05"/>
</dbReference>
<accession>A4JW89</accession>
<reference evidence="1 2" key="1">
    <citation type="submission" date="2007-03" db="EMBL/GenBank/DDBJ databases">
        <title>Complete sequence of plasmid pBVIE05 of Burkholderia vietnamiensis G4.</title>
        <authorList>
            <consortium name="US DOE Joint Genome Institute"/>
            <person name="Copeland A."/>
            <person name="Lucas S."/>
            <person name="Lapidus A."/>
            <person name="Barry K."/>
            <person name="Detter J.C."/>
            <person name="Glavina del Rio T."/>
            <person name="Hammon N."/>
            <person name="Israni S."/>
            <person name="Dalin E."/>
            <person name="Tice H."/>
            <person name="Pitluck S."/>
            <person name="Chain P."/>
            <person name="Malfatti S."/>
            <person name="Shin M."/>
            <person name="Vergez L."/>
            <person name="Schmutz J."/>
            <person name="Larimer F."/>
            <person name="Land M."/>
            <person name="Hauser L."/>
            <person name="Kyrpides N."/>
            <person name="Tiedje J."/>
            <person name="Richardson P."/>
        </authorList>
    </citation>
    <scope>NUCLEOTIDE SEQUENCE [LARGE SCALE GENOMIC DNA]</scope>
    <source>
        <strain evidence="2">G4 / LMG 22486</strain>
        <plasmid evidence="1 2">pBVIE05</plasmid>
    </source>
</reference>
<dbReference type="HOGENOM" id="CLU_584860_0_0_4"/>
<dbReference type="EMBL" id="CP000621">
    <property type="protein sequence ID" value="ABO60542.1"/>
    <property type="molecule type" value="Genomic_DNA"/>
</dbReference>
<protein>
    <submittedName>
        <fullName evidence="1">Uncharacterized protein</fullName>
    </submittedName>
</protein>
<gene>
    <name evidence="1" type="ordered locus">Bcep1808_7672</name>
</gene>
<keyword evidence="1" id="KW-0614">Plasmid</keyword>
<dbReference type="AlphaFoldDB" id="A4JW89"/>
<evidence type="ECO:0000313" key="2">
    <source>
        <dbReference type="Proteomes" id="UP000002287"/>
    </source>
</evidence>
<sequence>MSQDHQNPRVLGRLSTLNADLPTFQDRVQPWLMECFGPVIAGDREERNHRFFEEAAELVQACGMTASEAFQLVNYVWNRPVGEPHQETGGVMVTLAALCLANGLDMHEAAETELARVWTKVEAIRTKQAAKPKHSPLPQAVETQPIMRFNLIPGGLINPEPNGLYVRFEDHIRALNTPRAAAPVQTGDRLTDVKANDIVARGGYKVTGAVLANEEGSRCIVEMSAVRWLDNQEMWRLMHPDAQAAQPVASVTISKPGDSVTGIVFMALNEHGRATLGKGKHQLYAEQRATTNADTLVSLLRSIRPNFGDVGTRDADVRRKQGYIDEAIALLTTGPGLAPSITPNLEGLKARLLAPRWPLTRNADGALYHPDMPVMDEGTDYAGFLKAFGLECCFTTLESEDSDKSEAYHEGRMTLAEWTPAYPAHEEGTQPFTLLEVFDTEDGPMATFIRPMQAAPRRRRTAAENKA</sequence>